<dbReference type="InterPro" id="IPR029068">
    <property type="entry name" value="Glyas_Bleomycin-R_OHBP_Dase"/>
</dbReference>
<dbReference type="SUPFAM" id="SSF54593">
    <property type="entry name" value="Glyoxalase/Bleomycin resistance protein/Dihydroxybiphenyl dioxygenase"/>
    <property type="match status" value="1"/>
</dbReference>
<dbReference type="InterPro" id="IPR004360">
    <property type="entry name" value="Glyas_Fos-R_dOase_dom"/>
</dbReference>
<feature type="domain" description="VOC" evidence="1">
    <location>
        <begin position="29"/>
        <end position="154"/>
    </location>
</feature>
<dbReference type="Pfam" id="PF00903">
    <property type="entry name" value="Glyoxalase"/>
    <property type="match status" value="1"/>
</dbReference>
<dbReference type="Gene3D" id="3.10.180.10">
    <property type="entry name" value="2,3-Dihydroxybiphenyl 1,2-Dioxygenase, domain 1"/>
    <property type="match status" value="1"/>
</dbReference>
<accession>A0ABU9HBC8</accession>
<protein>
    <submittedName>
        <fullName evidence="2">VOC family protein</fullName>
    </submittedName>
</protein>
<comment type="caution">
    <text evidence="2">The sequence shown here is derived from an EMBL/GenBank/DDBJ whole genome shotgun (WGS) entry which is preliminary data.</text>
</comment>
<name>A0ABU9HBC8_9GAMM</name>
<sequence>MCSTSSPKSPKSTESSNAATVTTKIETSGIHHLGLTIPDIKQTSDFFIEQLNFKKVGEVPAYPAIFVSDGTVMLTLWQIKDTENTVKFDRTKNVGLHHFALKVNTIEQLNALYQNLLKLEDVEIEFAPEALGDSPFVHMMCLIPGGVRLELISE</sequence>
<dbReference type="RefSeq" id="WP_341627743.1">
    <property type="nucleotide sequence ID" value="NZ_JBAKBA010000016.1"/>
</dbReference>
<proteinExistence type="predicted"/>
<dbReference type="InterPro" id="IPR037523">
    <property type="entry name" value="VOC_core"/>
</dbReference>
<organism evidence="2 3">
    <name type="scientific">Psychromonas arctica</name>
    <dbReference type="NCBI Taxonomy" id="168275"/>
    <lineage>
        <taxon>Bacteria</taxon>
        <taxon>Pseudomonadati</taxon>
        <taxon>Pseudomonadota</taxon>
        <taxon>Gammaproteobacteria</taxon>
        <taxon>Alteromonadales</taxon>
        <taxon>Psychromonadaceae</taxon>
        <taxon>Psychromonas</taxon>
    </lineage>
</organism>
<evidence type="ECO:0000313" key="2">
    <source>
        <dbReference type="EMBL" id="MEL0659160.1"/>
    </source>
</evidence>
<gene>
    <name evidence="2" type="ORF">V6255_08405</name>
</gene>
<dbReference type="Proteomes" id="UP001366060">
    <property type="component" value="Unassembled WGS sequence"/>
</dbReference>
<keyword evidence="3" id="KW-1185">Reference proteome</keyword>
<evidence type="ECO:0000259" key="1">
    <source>
        <dbReference type="PROSITE" id="PS51819"/>
    </source>
</evidence>
<evidence type="ECO:0000313" key="3">
    <source>
        <dbReference type="Proteomes" id="UP001366060"/>
    </source>
</evidence>
<dbReference type="EMBL" id="JBAKBA010000016">
    <property type="protein sequence ID" value="MEL0659160.1"/>
    <property type="molecule type" value="Genomic_DNA"/>
</dbReference>
<dbReference type="PROSITE" id="PS51819">
    <property type="entry name" value="VOC"/>
    <property type="match status" value="1"/>
</dbReference>
<reference evidence="2 3" key="1">
    <citation type="submission" date="2024-02" db="EMBL/GenBank/DDBJ databases">
        <title>Bacteria isolated from the canopy kelp, Nereocystis luetkeana.</title>
        <authorList>
            <person name="Pfister C.A."/>
            <person name="Younker I.T."/>
            <person name="Light S.H."/>
        </authorList>
    </citation>
    <scope>NUCLEOTIDE SEQUENCE [LARGE SCALE GENOMIC DNA]</scope>
    <source>
        <strain evidence="2 3">TI.2.07</strain>
    </source>
</reference>